<reference evidence="2 3" key="1">
    <citation type="journal article" date="2019" name="Emerg. Microbes Infect.">
        <title>Comprehensive subspecies identification of 175 nontuberculous mycobacteria species based on 7547 genomic profiles.</title>
        <authorList>
            <person name="Matsumoto Y."/>
            <person name="Kinjo T."/>
            <person name="Motooka D."/>
            <person name="Nabeya D."/>
            <person name="Jung N."/>
            <person name="Uechi K."/>
            <person name="Horii T."/>
            <person name="Iida T."/>
            <person name="Fujita J."/>
            <person name="Nakamura S."/>
        </authorList>
    </citation>
    <scope>NUCLEOTIDE SEQUENCE [LARGE SCALE GENOMIC DNA]</scope>
    <source>
        <strain evidence="2 3">JCM 18439</strain>
    </source>
</reference>
<dbReference type="STRING" id="1249101.BST21_08380"/>
<proteinExistence type="predicted"/>
<dbReference type="Proteomes" id="UP000466431">
    <property type="component" value="Chromosome"/>
</dbReference>
<dbReference type="OrthoDB" id="5193416at2"/>
<feature type="compositionally biased region" description="Gly residues" evidence="1">
    <location>
        <begin position="85"/>
        <end position="94"/>
    </location>
</feature>
<evidence type="ECO:0000256" key="1">
    <source>
        <dbReference type="SAM" id="MobiDB-lite"/>
    </source>
</evidence>
<sequence length="94" mass="9812">MSTALTHALLILVPLGLTAVLAALIWRHKGPHPATYKMSEPWKHAPILWASDEPADHGHATGRSIEADSAAHGGNVGEHDTHGVTIGGGASGKW</sequence>
<name>A0A1X0BXS6_MYCCF</name>
<dbReference type="AlphaFoldDB" id="A0A1X0BXS6"/>
<protein>
    <submittedName>
        <fullName evidence="2">Uncharacterized protein</fullName>
    </submittedName>
</protein>
<dbReference type="EMBL" id="AP022591">
    <property type="protein sequence ID" value="BBY41856.1"/>
    <property type="molecule type" value="Genomic_DNA"/>
</dbReference>
<keyword evidence="3" id="KW-1185">Reference proteome</keyword>
<evidence type="ECO:0000313" key="3">
    <source>
        <dbReference type="Proteomes" id="UP000466431"/>
    </source>
</evidence>
<accession>A0A1X0BXS6</accession>
<gene>
    <name evidence="2" type="ORF">MCEL_01510</name>
</gene>
<feature type="region of interest" description="Disordered" evidence="1">
    <location>
        <begin position="69"/>
        <end position="94"/>
    </location>
</feature>
<dbReference type="RefSeq" id="WP_109749418.1">
    <property type="nucleotide sequence ID" value="NZ_AP022591.1"/>
</dbReference>
<organism evidence="2 3">
    <name type="scientific">Mycolicibacterium celeriflavum</name>
    <name type="common">Mycobacterium celeriflavum</name>
    <dbReference type="NCBI Taxonomy" id="1249101"/>
    <lineage>
        <taxon>Bacteria</taxon>
        <taxon>Bacillati</taxon>
        <taxon>Actinomycetota</taxon>
        <taxon>Actinomycetes</taxon>
        <taxon>Mycobacteriales</taxon>
        <taxon>Mycobacteriaceae</taxon>
        <taxon>Mycolicibacterium</taxon>
    </lineage>
</organism>
<evidence type="ECO:0000313" key="2">
    <source>
        <dbReference type="EMBL" id="BBY41856.1"/>
    </source>
</evidence>
<dbReference type="KEGG" id="mcee:MCEL_01510"/>